<dbReference type="Pfam" id="PF13408">
    <property type="entry name" value="Zn_ribbon_recom"/>
    <property type="match status" value="1"/>
</dbReference>
<dbReference type="Pfam" id="PF00239">
    <property type="entry name" value="Resolvase"/>
    <property type="match status" value="1"/>
</dbReference>
<dbReference type="Gene3D" id="3.90.1750.20">
    <property type="entry name" value="Putative Large Serine Recombinase, Chain B, Domain 2"/>
    <property type="match status" value="1"/>
</dbReference>
<dbReference type="GO" id="GO:0000150">
    <property type="term" value="F:DNA strand exchange activity"/>
    <property type="evidence" value="ECO:0007669"/>
    <property type="project" value="InterPro"/>
</dbReference>
<reference evidence="5 6" key="1">
    <citation type="submission" date="2020-08" db="EMBL/GenBank/DDBJ databases">
        <title>The isolate Caproiciproducens sp. 7D4C2 produces n-caproate at mildly acidic conditions from hexoses: genome and rBOX comparison with related strains and chain-elongating bacteria.</title>
        <authorList>
            <person name="Esquivel-Elizondo S."/>
            <person name="Bagci C."/>
            <person name="Temovska M."/>
            <person name="Jeon B.S."/>
            <person name="Bessarab I."/>
            <person name="Williams R.B.H."/>
            <person name="Huson D.H."/>
            <person name="Angenent L.T."/>
        </authorList>
    </citation>
    <scope>NUCLEOTIDE SEQUENCE [LARGE SCALE GENOMIC DNA]</scope>
    <source>
        <strain evidence="5 6">7D4C2</strain>
    </source>
</reference>
<protein>
    <submittedName>
        <fullName evidence="5">Recombinase family protein</fullName>
    </submittedName>
</protein>
<dbReference type="PROSITE" id="PS51736">
    <property type="entry name" value="RECOMBINASES_3"/>
    <property type="match status" value="1"/>
</dbReference>
<feature type="domain" description="Resolvase/invertase-type recombinase catalytic" evidence="3">
    <location>
        <begin position="6"/>
        <end position="166"/>
    </location>
</feature>
<dbReference type="InterPro" id="IPR050639">
    <property type="entry name" value="SSR_resolvase"/>
</dbReference>
<dbReference type="RefSeq" id="WP_187037736.1">
    <property type="nucleotide sequence ID" value="NZ_CP060286.1"/>
</dbReference>
<keyword evidence="1" id="KW-0175">Coiled coil</keyword>
<dbReference type="PANTHER" id="PTHR30461">
    <property type="entry name" value="DNA-INVERTASE FROM LAMBDOID PROPHAGE"/>
    <property type="match status" value="1"/>
</dbReference>
<evidence type="ECO:0000313" key="6">
    <source>
        <dbReference type="Proteomes" id="UP000515909"/>
    </source>
</evidence>
<dbReference type="InterPro" id="IPR011109">
    <property type="entry name" value="DNA_bind_recombinase_dom"/>
</dbReference>
<dbReference type="InterPro" id="IPR025827">
    <property type="entry name" value="Zn_ribbon_recom_dom"/>
</dbReference>
<evidence type="ECO:0000259" key="3">
    <source>
        <dbReference type="PROSITE" id="PS51736"/>
    </source>
</evidence>
<gene>
    <name evidence="5" type="ORF">HCR03_08735</name>
</gene>
<dbReference type="PANTHER" id="PTHR30461:SF23">
    <property type="entry name" value="DNA RECOMBINASE-RELATED"/>
    <property type="match status" value="1"/>
</dbReference>
<dbReference type="Pfam" id="PF07508">
    <property type="entry name" value="Recombinase"/>
    <property type="match status" value="1"/>
</dbReference>
<dbReference type="EMBL" id="CP060286">
    <property type="protein sequence ID" value="QNK42275.1"/>
    <property type="molecule type" value="Genomic_DNA"/>
</dbReference>
<dbReference type="SUPFAM" id="SSF53041">
    <property type="entry name" value="Resolvase-like"/>
    <property type="match status" value="1"/>
</dbReference>
<dbReference type="InterPro" id="IPR038109">
    <property type="entry name" value="DNA_bind_recomb_sf"/>
</dbReference>
<feature type="coiled-coil region" evidence="1">
    <location>
        <begin position="433"/>
        <end position="481"/>
    </location>
</feature>
<feature type="region of interest" description="Disordered" evidence="2">
    <location>
        <begin position="537"/>
        <end position="563"/>
    </location>
</feature>
<dbReference type="PROSITE" id="PS51737">
    <property type="entry name" value="RECOMBINASE_DNA_BIND"/>
    <property type="match status" value="1"/>
</dbReference>
<evidence type="ECO:0000259" key="4">
    <source>
        <dbReference type="PROSITE" id="PS51737"/>
    </source>
</evidence>
<dbReference type="SMART" id="SM00857">
    <property type="entry name" value="Resolvase"/>
    <property type="match status" value="1"/>
</dbReference>
<accession>A0A7G8TF84</accession>
<dbReference type="InterPro" id="IPR006119">
    <property type="entry name" value="Resolv_N"/>
</dbReference>
<dbReference type="GO" id="GO:0003677">
    <property type="term" value="F:DNA binding"/>
    <property type="evidence" value="ECO:0007669"/>
    <property type="project" value="InterPro"/>
</dbReference>
<name>A0A7G8TF84_9FIRM</name>
<feature type="domain" description="Recombinase" evidence="4">
    <location>
        <begin position="174"/>
        <end position="318"/>
    </location>
</feature>
<evidence type="ECO:0000256" key="2">
    <source>
        <dbReference type="SAM" id="MobiDB-lite"/>
    </source>
</evidence>
<evidence type="ECO:0000313" key="5">
    <source>
        <dbReference type="EMBL" id="QNK42275.1"/>
    </source>
</evidence>
<dbReference type="AlphaFoldDB" id="A0A7G8TF84"/>
<evidence type="ECO:0000256" key="1">
    <source>
        <dbReference type="SAM" id="Coils"/>
    </source>
</evidence>
<dbReference type="Gene3D" id="3.40.50.1390">
    <property type="entry name" value="Resolvase, N-terminal catalytic domain"/>
    <property type="match status" value="1"/>
</dbReference>
<sequence length="563" mass="64666">MDNSYVIVLYIRISVEDADIGQDGKDESNSVTNQRTLLHDFLRQKKEFEGCTVTELCDDGYSGTNFERPSVKKMLELVKERKVNCIVVKDFSRFGRDFITVGDFIDQIFPYLGIRFISVNDGYDSNEYLGTTSGLDTSFRNIVYAYYSQDISDKVRSGKRTKAKKGDFLSPFAPIGYRKDEKNKNKLVIEEEGAAIVRRIFELAASGMSVLKITRLLNAEKVPTPSQIQNENGFYHKWWIGVTKEKMWDDGKVLSILRDGRYLGNNIYGKRMRPEVGQTKTKPVKKSRWIVVTGTHEPIITAELFLAAENNLRRFEHKDAAPLETHLFSGRIRCGNCGYALARCKSPVPKLFCDTKARKEGCGCFTEYIEEREIAEAVFHILRQYVRVLLDDGILVRQTKVNDRIVILRKQIAAYQGVCDRFQEQKADLYDEKAEGNITKAQYKKKYDALEAEHEDMKLQLKKLTDELSDLERRLSYEASKEQDLKNCLTSDILTREMVLEFVDCIYVFDKNTIHIKWRFDEKGVQNEQTSFDLLQSSPSRQAGIGKSETTPDRLCQGTGTYD</sequence>
<dbReference type="KEGG" id="cfem:HCR03_08735"/>
<dbReference type="InterPro" id="IPR036162">
    <property type="entry name" value="Resolvase-like_N_sf"/>
</dbReference>
<proteinExistence type="predicted"/>
<organism evidence="5 6">
    <name type="scientific">Caproicibacter fermentans</name>
    <dbReference type="NCBI Taxonomy" id="2576756"/>
    <lineage>
        <taxon>Bacteria</taxon>
        <taxon>Bacillati</taxon>
        <taxon>Bacillota</taxon>
        <taxon>Clostridia</taxon>
        <taxon>Eubacteriales</taxon>
        <taxon>Acutalibacteraceae</taxon>
        <taxon>Caproicibacter</taxon>
    </lineage>
</organism>
<dbReference type="Proteomes" id="UP000515909">
    <property type="component" value="Chromosome"/>
</dbReference>